<dbReference type="Proteomes" id="UP000247233">
    <property type="component" value="Unassembled WGS sequence"/>
</dbReference>
<dbReference type="AlphaFoldDB" id="A0A317VMD5"/>
<proteinExistence type="predicted"/>
<evidence type="ECO:0000313" key="2">
    <source>
        <dbReference type="Proteomes" id="UP000247233"/>
    </source>
</evidence>
<name>A0A317VMD5_9EURO</name>
<dbReference type="EMBL" id="MSFL01000025">
    <property type="protein sequence ID" value="PWY73060.1"/>
    <property type="molecule type" value="Genomic_DNA"/>
</dbReference>
<accession>A0A317VMD5</accession>
<keyword evidence="2" id="KW-1185">Reference proteome</keyword>
<comment type="caution">
    <text evidence="1">The sequence shown here is derived from an EMBL/GenBank/DDBJ whole genome shotgun (WGS) entry which is preliminary data.</text>
</comment>
<reference evidence="1 2" key="1">
    <citation type="submission" date="2016-12" db="EMBL/GenBank/DDBJ databases">
        <title>The genomes of Aspergillus section Nigri reveals drivers in fungal speciation.</title>
        <authorList>
            <consortium name="DOE Joint Genome Institute"/>
            <person name="Vesth T.C."/>
            <person name="Nybo J."/>
            <person name="Theobald S."/>
            <person name="Brandl J."/>
            <person name="Frisvad J.C."/>
            <person name="Nielsen K.F."/>
            <person name="Lyhne E.K."/>
            <person name="Kogle M.E."/>
            <person name="Kuo A."/>
            <person name="Riley R."/>
            <person name="Clum A."/>
            <person name="Nolan M."/>
            <person name="Lipzen A."/>
            <person name="Salamov A."/>
            <person name="Henrissat B."/>
            <person name="Wiebenga A."/>
            <person name="De Vries R.P."/>
            <person name="Grigoriev I.V."/>
            <person name="Mortensen U.H."/>
            <person name="Andersen M.R."/>
            <person name="Baker S.E."/>
        </authorList>
    </citation>
    <scope>NUCLEOTIDE SEQUENCE [LARGE SCALE GENOMIC DNA]</scope>
    <source>
        <strain evidence="1 2">CBS 117.55</strain>
    </source>
</reference>
<protein>
    <submittedName>
        <fullName evidence="1">Uncharacterized protein</fullName>
    </submittedName>
</protein>
<sequence>MLRHILRRDVVFPTRAGAVQRLVVESDLRGMLQQLHREALRGLSRNMAVHEPGLYQHRSHMAGYNSARPSIEKPSTGHAPSWISVSRRATNPGLTAPRTIPQGLVPSISGHHLCTHRPEPECRRGSTDDTHVNSWAPACTAVAGQLDPSYPVMRI</sequence>
<organism evidence="1 2">
    <name type="scientific">Aspergillus heteromorphus CBS 117.55</name>
    <dbReference type="NCBI Taxonomy" id="1448321"/>
    <lineage>
        <taxon>Eukaryota</taxon>
        <taxon>Fungi</taxon>
        <taxon>Dikarya</taxon>
        <taxon>Ascomycota</taxon>
        <taxon>Pezizomycotina</taxon>
        <taxon>Eurotiomycetes</taxon>
        <taxon>Eurotiomycetidae</taxon>
        <taxon>Eurotiales</taxon>
        <taxon>Aspergillaceae</taxon>
        <taxon>Aspergillus</taxon>
        <taxon>Aspergillus subgen. Circumdati</taxon>
    </lineage>
</organism>
<dbReference type="GeneID" id="37060145"/>
<evidence type="ECO:0000313" key="1">
    <source>
        <dbReference type="EMBL" id="PWY73060.1"/>
    </source>
</evidence>
<dbReference type="VEuPathDB" id="FungiDB:BO70DRAFT_115009"/>
<gene>
    <name evidence="1" type="ORF">BO70DRAFT_115009</name>
</gene>
<dbReference type="RefSeq" id="XP_025396714.1">
    <property type="nucleotide sequence ID" value="XM_025537908.1"/>
</dbReference>